<protein>
    <recommendedName>
        <fullName evidence="1">MULE transposase domain-containing protein</fullName>
    </recommendedName>
</protein>
<proteinExistence type="predicted"/>
<name>A0AAV4JQ58_9GAST</name>
<sequence>MAFLYCLKTTTKSTRIWQCSAKKDCTAKITTGSDSPDILHGCTIHSHERDVKKIQTHTLRQACKRRAAKDTCERPRKILVSEARRDETSIQRVDDRDMGNIRRAMWFERRKVLPKVATNRKEALIALEGIQPRDGVIIKSDFDNEIGVIINTASYDFMKDESLFFADGTFKSSPDQFYQIYTFIGHRKGHYIPMMFLLLPGASKAIYETAFKLFKDTFRSQTGSEFLERILFLDFERAALEGTKSSLPVTALKCCLFHL</sequence>
<evidence type="ECO:0000313" key="2">
    <source>
        <dbReference type="EMBL" id="GFS24829.1"/>
    </source>
</evidence>
<evidence type="ECO:0000313" key="3">
    <source>
        <dbReference type="Proteomes" id="UP000762676"/>
    </source>
</evidence>
<evidence type="ECO:0000259" key="1">
    <source>
        <dbReference type="Pfam" id="PF10551"/>
    </source>
</evidence>
<dbReference type="Gene3D" id="2.20.25.240">
    <property type="match status" value="1"/>
</dbReference>
<reference evidence="2 3" key="1">
    <citation type="journal article" date="2021" name="Elife">
        <title>Chloroplast acquisition without the gene transfer in kleptoplastic sea slugs, Plakobranchus ocellatus.</title>
        <authorList>
            <person name="Maeda T."/>
            <person name="Takahashi S."/>
            <person name="Yoshida T."/>
            <person name="Shimamura S."/>
            <person name="Takaki Y."/>
            <person name="Nagai Y."/>
            <person name="Toyoda A."/>
            <person name="Suzuki Y."/>
            <person name="Arimoto A."/>
            <person name="Ishii H."/>
            <person name="Satoh N."/>
            <person name="Nishiyama T."/>
            <person name="Hasebe M."/>
            <person name="Maruyama T."/>
            <person name="Minagawa J."/>
            <person name="Obokata J."/>
            <person name="Shigenobu S."/>
        </authorList>
    </citation>
    <scope>NUCLEOTIDE SEQUENCE [LARGE SCALE GENOMIC DNA]</scope>
</reference>
<comment type="caution">
    <text evidence="2">The sequence shown here is derived from an EMBL/GenBank/DDBJ whole genome shotgun (WGS) entry which is preliminary data.</text>
</comment>
<dbReference type="AlphaFoldDB" id="A0AAV4JQ58"/>
<dbReference type="Pfam" id="PF10551">
    <property type="entry name" value="MULE"/>
    <property type="match status" value="1"/>
</dbReference>
<dbReference type="InterPro" id="IPR018289">
    <property type="entry name" value="MULE_transposase_dom"/>
</dbReference>
<dbReference type="EMBL" id="BMAT01007037">
    <property type="protein sequence ID" value="GFS24829.1"/>
    <property type="molecule type" value="Genomic_DNA"/>
</dbReference>
<organism evidence="2 3">
    <name type="scientific">Elysia marginata</name>
    <dbReference type="NCBI Taxonomy" id="1093978"/>
    <lineage>
        <taxon>Eukaryota</taxon>
        <taxon>Metazoa</taxon>
        <taxon>Spiralia</taxon>
        <taxon>Lophotrochozoa</taxon>
        <taxon>Mollusca</taxon>
        <taxon>Gastropoda</taxon>
        <taxon>Heterobranchia</taxon>
        <taxon>Euthyneura</taxon>
        <taxon>Panpulmonata</taxon>
        <taxon>Sacoglossa</taxon>
        <taxon>Placobranchoidea</taxon>
        <taxon>Plakobranchidae</taxon>
        <taxon>Elysia</taxon>
    </lineage>
</organism>
<dbReference type="Proteomes" id="UP000762676">
    <property type="component" value="Unassembled WGS sequence"/>
</dbReference>
<accession>A0AAV4JQ58</accession>
<feature type="domain" description="MULE transposase" evidence="1">
    <location>
        <begin position="166"/>
        <end position="259"/>
    </location>
</feature>
<keyword evidence="3" id="KW-1185">Reference proteome</keyword>
<gene>
    <name evidence="2" type="ORF">ElyMa_003426300</name>
</gene>